<organism evidence="1 2">
    <name type="scientific">Alkalibacillus silvisoli</name>
    <dbReference type="NCBI Taxonomy" id="392823"/>
    <lineage>
        <taxon>Bacteria</taxon>
        <taxon>Bacillati</taxon>
        <taxon>Bacillota</taxon>
        <taxon>Bacilli</taxon>
        <taxon>Bacillales</taxon>
        <taxon>Bacillaceae</taxon>
        <taxon>Alkalibacillus</taxon>
    </lineage>
</organism>
<gene>
    <name evidence="1" type="ORF">GCM10008935_06230</name>
</gene>
<reference evidence="2" key="1">
    <citation type="journal article" date="2019" name="Int. J. Syst. Evol. Microbiol.">
        <title>The Global Catalogue of Microorganisms (GCM) 10K type strain sequencing project: providing services to taxonomists for standard genome sequencing and annotation.</title>
        <authorList>
            <consortium name="The Broad Institute Genomics Platform"/>
            <consortium name="The Broad Institute Genome Sequencing Center for Infectious Disease"/>
            <person name="Wu L."/>
            <person name="Ma J."/>
        </authorList>
    </citation>
    <scope>NUCLEOTIDE SEQUENCE [LARGE SCALE GENOMIC DNA]</scope>
    <source>
        <strain evidence="2">JCM 14193</strain>
    </source>
</reference>
<keyword evidence="2" id="KW-1185">Reference proteome</keyword>
<accession>A0ABP3JJV4</accession>
<name>A0ABP3JJV4_9BACI</name>
<dbReference type="RefSeq" id="WP_343781718.1">
    <property type="nucleotide sequence ID" value="NZ_BAAACZ010000005.1"/>
</dbReference>
<evidence type="ECO:0008006" key="3">
    <source>
        <dbReference type="Google" id="ProtNLM"/>
    </source>
</evidence>
<proteinExistence type="predicted"/>
<protein>
    <recommendedName>
        <fullName evidence="3">Inhibitor of sigma-G Gin</fullName>
    </recommendedName>
</protein>
<evidence type="ECO:0000313" key="1">
    <source>
        <dbReference type="EMBL" id="GAA0454159.1"/>
    </source>
</evidence>
<sequence>MCNGHGAKWEYDGIGVYRVVSCLCEKCRDEEPVETIFARWKKYEQLHRQN</sequence>
<evidence type="ECO:0000313" key="2">
    <source>
        <dbReference type="Proteomes" id="UP001500740"/>
    </source>
</evidence>
<dbReference type="EMBL" id="BAAACZ010000005">
    <property type="protein sequence ID" value="GAA0454159.1"/>
    <property type="molecule type" value="Genomic_DNA"/>
</dbReference>
<dbReference type="Proteomes" id="UP001500740">
    <property type="component" value="Unassembled WGS sequence"/>
</dbReference>
<comment type="caution">
    <text evidence="1">The sequence shown here is derived from an EMBL/GenBank/DDBJ whole genome shotgun (WGS) entry which is preliminary data.</text>
</comment>